<dbReference type="eggNOG" id="COG4771">
    <property type="taxonomic scope" value="Bacteria"/>
</dbReference>
<dbReference type="HOGENOM" id="CLU_683044_0_0_10"/>
<keyword evidence="3" id="KW-1185">Reference proteome</keyword>
<feature type="signal peptide" evidence="1">
    <location>
        <begin position="1"/>
        <end position="24"/>
    </location>
</feature>
<dbReference type="RefSeq" id="WP_008624514.1">
    <property type="nucleotide sequence ID" value="NZ_GL883812.1"/>
</dbReference>
<name>F3QQ95_9BACT</name>
<proteinExistence type="predicted"/>
<dbReference type="OrthoDB" id="1059824at2"/>
<organism evidence="2 3">
    <name type="scientific">Paraprevotella xylaniphila YIT 11841</name>
    <dbReference type="NCBI Taxonomy" id="762982"/>
    <lineage>
        <taxon>Bacteria</taxon>
        <taxon>Pseudomonadati</taxon>
        <taxon>Bacteroidota</taxon>
        <taxon>Bacteroidia</taxon>
        <taxon>Bacteroidales</taxon>
        <taxon>Prevotellaceae</taxon>
        <taxon>Paraprevotella</taxon>
    </lineage>
</organism>
<gene>
    <name evidence="2" type="ORF">HMPREF9442_00333</name>
</gene>
<comment type="caution">
    <text evidence="2">The sequence shown here is derived from an EMBL/GenBank/DDBJ whole genome shotgun (WGS) entry which is preliminary data.</text>
</comment>
<dbReference type="Proteomes" id="UP000005546">
    <property type="component" value="Unassembled WGS sequence"/>
</dbReference>
<dbReference type="AlphaFoldDB" id="F3QQ95"/>
<evidence type="ECO:0000313" key="3">
    <source>
        <dbReference type="Proteomes" id="UP000005546"/>
    </source>
</evidence>
<dbReference type="STRING" id="762982.HMPREF9442_00333"/>
<reference evidence="2 3" key="1">
    <citation type="submission" date="2011-02" db="EMBL/GenBank/DDBJ databases">
        <authorList>
            <person name="Weinstock G."/>
            <person name="Sodergren E."/>
            <person name="Clifton S."/>
            <person name="Fulton L."/>
            <person name="Fulton B."/>
            <person name="Courtney L."/>
            <person name="Fronick C."/>
            <person name="Harrison M."/>
            <person name="Strong C."/>
            <person name="Farmer C."/>
            <person name="Delahaunty K."/>
            <person name="Markovic C."/>
            <person name="Hall O."/>
            <person name="Minx P."/>
            <person name="Tomlinson C."/>
            <person name="Mitreva M."/>
            <person name="Hou S."/>
            <person name="Chen J."/>
            <person name="Wollam A."/>
            <person name="Pepin K.H."/>
            <person name="Johnson M."/>
            <person name="Bhonagiri V."/>
            <person name="Zhang X."/>
            <person name="Suruliraj S."/>
            <person name="Warren W."/>
            <person name="Chinwalla A."/>
            <person name="Mardis E.R."/>
            <person name="Wilson R.K."/>
        </authorList>
    </citation>
    <scope>NUCLEOTIDE SEQUENCE [LARGE SCALE GENOMIC DNA]</scope>
    <source>
        <strain evidence="2 3">YIT 11841</strain>
    </source>
</reference>
<keyword evidence="1" id="KW-0732">Signal</keyword>
<evidence type="ECO:0000256" key="1">
    <source>
        <dbReference type="SAM" id="SignalP"/>
    </source>
</evidence>
<dbReference type="EMBL" id="AFBR01000008">
    <property type="protein sequence ID" value="EGG57386.1"/>
    <property type="molecule type" value="Genomic_DNA"/>
</dbReference>
<protein>
    <submittedName>
        <fullName evidence="2">Conserved domain protein</fullName>
    </submittedName>
</protein>
<accession>F3QQ95</accession>
<feature type="chain" id="PRO_5003300780" evidence="1">
    <location>
        <begin position="25"/>
        <end position="403"/>
    </location>
</feature>
<evidence type="ECO:0000313" key="2">
    <source>
        <dbReference type="EMBL" id="EGG57386.1"/>
    </source>
</evidence>
<sequence>MKNVKVSLVVSFLVFCLFPQGVEAVSPFTAIDSIMQGLKADSSAVSKKLPTVTVEASNITHYADRDVVHITRSMRKGARNTAQMLGNIPGIDCNYANNALTYYGSSNILILVDSLEKSADYVKELHHLRFSKVDVVPNPTGKYANYDVLINLHTKPDYTGYEGNVFQQMSVRPNEDNGNDKKFSGDYSSASFTYTKNKWNFIGRYNFRFLQSEKDNAESTYTNHVNRLQESTTSPMSFTNFFRIHNTYWAIDHQINKNHSVSASYYYSADAKDDYTYAEAERLWLDSGKKETIGKSGVSRINSDRHTLGLYYRGRSGVWNYTYDFNYINDGWTSDKNYRQNTGYASDNYFRNHMDYVWTKSEVNRRFFNNRFYFSAGYNFTWKDYEQEDRLTRNLLSEKCLPP</sequence>
<dbReference type="SUPFAM" id="SSF56935">
    <property type="entry name" value="Porins"/>
    <property type="match status" value="1"/>
</dbReference>